<dbReference type="Proteomes" id="UP001597368">
    <property type="component" value="Unassembled WGS sequence"/>
</dbReference>
<dbReference type="InterPro" id="IPR006015">
    <property type="entry name" value="Universal_stress_UspA"/>
</dbReference>
<dbReference type="EMBL" id="JBHUFV010000003">
    <property type="protein sequence ID" value="MFD1930102.1"/>
    <property type="molecule type" value="Genomic_DNA"/>
</dbReference>
<dbReference type="PRINTS" id="PR01438">
    <property type="entry name" value="UNVRSLSTRESS"/>
</dbReference>
<reference evidence="4" key="1">
    <citation type="journal article" date="2019" name="Int. J. Syst. Evol. Microbiol.">
        <title>The Global Catalogue of Microorganisms (GCM) 10K type strain sequencing project: providing services to taxonomists for standard genome sequencing and annotation.</title>
        <authorList>
            <consortium name="The Broad Institute Genomics Platform"/>
            <consortium name="The Broad Institute Genome Sequencing Center for Infectious Disease"/>
            <person name="Wu L."/>
            <person name="Ma J."/>
        </authorList>
    </citation>
    <scope>NUCLEOTIDE SEQUENCE [LARGE SCALE GENOMIC DNA]</scope>
    <source>
        <strain evidence="4">ICMP 6774ER</strain>
    </source>
</reference>
<dbReference type="PANTHER" id="PTHR46268:SF6">
    <property type="entry name" value="UNIVERSAL STRESS PROTEIN UP12"/>
    <property type="match status" value="1"/>
</dbReference>
<dbReference type="InterPro" id="IPR014729">
    <property type="entry name" value="Rossmann-like_a/b/a_fold"/>
</dbReference>
<protein>
    <submittedName>
        <fullName evidence="3">Universal stress protein</fullName>
    </submittedName>
</protein>
<sequence length="137" mass="14490">MYQHILTAIDGSTRAARVMDAVEYLAKATGAAVHVLHADEAEAVYDRVVDLEDDDVAQAVIDREVVRLRAAGVNAEGEVADVLHENVADLIVTRARELGSDLIVLGPGHHGRIGALLGSSVSHEVSLRAPASLLLVV</sequence>
<dbReference type="Pfam" id="PF00582">
    <property type="entry name" value="Usp"/>
    <property type="match status" value="1"/>
</dbReference>
<comment type="similarity">
    <text evidence="1">Belongs to the universal stress protein A family.</text>
</comment>
<evidence type="ECO:0000256" key="1">
    <source>
        <dbReference type="ARBA" id="ARBA00008791"/>
    </source>
</evidence>
<dbReference type="PANTHER" id="PTHR46268">
    <property type="entry name" value="STRESS RESPONSE PROTEIN NHAX"/>
    <property type="match status" value="1"/>
</dbReference>
<dbReference type="Gene3D" id="3.40.50.620">
    <property type="entry name" value="HUPs"/>
    <property type="match status" value="1"/>
</dbReference>
<accession>A0ABW4SNK2</accession>
<organism evidence="3 4">
    <name type="scientific">Nonomuraea mangrovi</name>
    <dbReference type="NCBI Taxonomy" id="2316207"/>
    <lineage>
        <taxon>Bacteria</taxon>
        <taxon>Bacillati</taxon>
        <taxon>Actinomycetota</taxon>
        <taxon>Actinomycetes</taxon>
        <taxon>Streptosporangiales</taxon>
        <taxon>Streptosporangiaceae</taxon>
        <taxon>Nonomuraea</taxon>
    </lineage>
</organism>
<dbReference type="CDD" id="cd00293">
    <property type="entry name" value="USP-like"/>
    <property type="match status" value="1"/>
</dbReference>
<dbReference type="RefSeq" id="WP_379568194.1">
    <property type="nucleotide sequence ID" value="NZ_JBHUFV010000003.1"/>
</dbReference>
<feature type="domain" description="UspA" evidence="2">
    <location>
        <begin position="1"/>
        <end position="136"/>
    </location>
</feature>
<keyword evidence="4" id="KW-1185">Reference proteome</keyword>
<evidence type="ECO:0000259" key="2">
    <source>
        <dbReference type="Pfam" id="PF00582"/>
    </source>
</evidence>
<evidence type="ECO:0000313" key="3">
    <source>
        <dbReference type="EMBL" id="MFD1930102.1"/>
    </source>
</evidence>
<comment type="caution">
    <text evidence="3">The sequence shown here is derived from an EMBL/GenBank/DDBJ whole genome shotgun (WGS) entry which is preliminary data.</text>
</comment>
<proteinExistence type="inferred from homology"/>
<gene>
    <name evidence="3" type="ORF">ACFSKW_01285</name>
</gene>
<dbReference type="InterPro" id="IPR006016">
    <property type="entry name" value="UspA"/>
</dbReference>
<dbReference type="SUPFAM" id="SSF52402">
    <property type="entry name" value="Adenine nucleotide alpha hydrolases-like"/>
    <property type="match status" value="1"/>
</dbReference>
<evidence type="ECO:0000313" key="4">
    <source>
        <dbReference type="Proteomes" id="UP001597368"/>
    </source>
</evidence>
<name>A0ABW4SNK2_9ACTN</name>